<evidence type="ECO:0000313" key="1">
    <source>
        <dbReference type="EMBL" id="RIW34051.1"/>
    </source>
</evidence>
<keyword evidence="2" id="KW-1185">Reference proteome</keyword>
<name>A0A3A1QYZ6_9BACI</name>
<dbReference type="EMBL" id="QXIR01000012">
    <property type="protein sequence ID" value="RIW34051.1"/>
    <property type="molecule type" value="Genomic_DNA"/>
</dbReference>
<dbReference type="AlphaFoldDB" id="A0A3A1QYZ6"/>
<protein>
    <submittedName>
        <fullName evidence="1">Uncharacterized protein</fullName>
    </submittedName>
</protein>
<organism evidence="1 2">
    <name type="scientific">Bacillus salacetis</name>
    <dbReference type="NCBI Taxonomy" id="2315464"/>
    <lineage>
        <taxon>Bacteria</taxon>
        <taxon>Bacillati</taxon>
        <taxon>Bacillota</taxon>
        <taxon>Bacilli</taxon>
        <taxon>Bacillales</taxon>
        <taxon>Bacillaceae</taxon>
        <taxon>Bacillus</taxon>
    </lineage>
</organism>
<reference evidence="1 2" key="1">
    <citation type="submission" date="2018-09" db="EMBL/GenBank/DDBJ databases">
        <title>Bacillus saliacetes sp. nov., isolated from Thai shrimp paste (Ka-pi).</title>
        <authorList>
            <person name="Daroonpunt R."/>
            <person name="Tanasupawat S."/>
            <person name="Yiamsombut S."/>
        </authorList>
    </citation>
    <scope>NUCLEOTIDE SEQUENCE [LARGE SCALE GENOMIC DNA]</scope>
    <source>
        <strain evidence="1 2">SKP7-4</strain>
    </source>
</reference>
<gene>
    <name evidence="1" type="ORF">D3H55_10685</name>
</gene>
<evidence type="ECO:0000313" key="2">
    <source>
        <dbReference type="Proteomes" id="UP000265801"/>
    </source>
</evidence>
<comment type="caution">
    <text evidence="1">The sequence shown here is derived from an EMBL/GenBank/DDBJ whole genome shotgun (WGS) entry which is preliminary data.</text>
</comment>
<dbReference type="RefSeq" id="WP_119546898.1">
    <property type="nucleotide sequence ID" value="NZ_QXIR01000012.1"/>
</dbReference>
<proteinExistence type="predicted"/>
<accession>A0A3A1QYZ6</accession>
<sequence length="74" mass="8481">MDQILKWGWGKWSIDCGIAPNSEVGLEKLVHYLREWTKLWSDAWESGVLLSGMDQIVECCRGKWSIDCGIAPKR</sequence>
<dbReference type="Proteomes" id="UP000265801">
    <property type="component" value="Unassembled WGS sequence"/>
</dbReference>